<keyword evidence="12" id="KW-0812">Transmembrane</keyword>
<sequence length="593" mass="68306">MYQRVRTFYMNLPLKYKMVMLTTLVLCAFSVGGLSILQFTFHTYNKEIYQQSAQALQVSSNSVEAELKKMERLSYQVATDNYLQSYLLALREADSNYDRFVTGTELRRRLLNIGALNKYVLSIQVYDLLDNEYASGNHIRTLPEDRLKLLQETANEHSGGVDWVIPSEDDDSLTAARNVRSYLDFSLEKIGTVTLRVDVDSIITELTNHLSETETTFAVINEEDEFVFYNNEEEELNFLESMERNTNGYDIVEEDGRRYFLTYSSGNQMGWTYMIATPYNNLFSAISTARTAVLIIFSALFILLIFLGTKFTGTITNPIESLNKKMKRVQTGDLEGFDRDDDATYYRDEAGQLHDNFRKMMEQIDNLISENYKKQIVIKDSEFKTLQAQVNPHFLYNTLESINWSAKIVGHKQISQMAESLGYVLRASINMKDSLIQLEEELMIVEHYVTIQSYRFEERLDFVTDIEDSTLSYNIPKFVIQPLVENAIRYGLQQMLGTCKIILRVKEIDDLLYIIVEDDGPGMEEQFLKQLKTGDYQPKGTGIGLRNIDERIKILFGEDYGIKVESKLNEGTKVIIKLPIEGRNKNVQSVVGR</sequence>
<evidence type="ECO:0000259" key="13">
    <source>
        <dbReference type="PROSITE" id="PS50109"/>
    </source>
</evidence>
<dbReference type="OrthoDB" id="9776552at2"/>
<dbReference type="InterPro" id="IPR003660">
    <property type="entry name" value="HAMP_dom"/>
</dbReference>
<reference evidence="15 16" key="1">
    <citation type="submission" date="2018-07" db="EMBL/GenBank/DDBJ databases">
        <title>Genomic Encyclopedia of Type Strains, Phase IV (KMG-IV): sequencing the most valuable type-strain genomes for metagenomic binning, comparative biology and taxonomic classification.</title>
        <authorList>
            <person name="Goeker M."/>
        </authorList>
    </citation>
    <scope>NUCLEOTIDE SEQUENCE [LARGE SCALE GENOMIC DNA]</scope>
    <source>
        <strain evidence="15 16">DSM 27696</strain>
    </source>
</reference>
<comment type="subcellular location">
    <subcellularLocation>
        <location evidence="2">Cell membrane</location>
        <topology evidence="2">Multi-pass membrane protein</topology>
    </subcellularLocation>
</comment>
<keyword evidence="5" id="KW-0597">Phosphoprotein</keyword>
<dbReference type="InterPro" id="IPR010559">
    <property type="entry name" value="Sig_transdc_His_kin_internal"/>
</dbReference>
<keyword evidence="9" id="KW-0067">ATP-binding</keyword>
<dbReference type="InterPro" id="IPR004358">
    <property type="entry name" value="Sig_transdc_His_kin-like_C"/>
</dbReference>
<dbReference type="SUPFAM" id="SSF55874">
    <property type="entry name" value="ATPase domain of HSP90 chaperone/DNA topoisomerase II/histidine kinase"/>
    <property type="match status" value="1"/>
</dbReference>
<organism evidence="15 16">
    <name type="scientific">Saliterribacillus persicus</name>
    <dbReference type="NCBI Taxonomy" id="930114"/>
    <lineage>
        <taxon>Bacteria</taxon>
        <taxon>Bacillati</taxon>
        <taxon>Bacillota</taxon>
        <taxon>Bacilli</taxon>
        <taxon>Bacillales</taxon>
        <taxon>Bacillaceae</taxon>
        <taxon>Saliterribacillus</taxon>
    </lineage>
</organism>
<comment type="catalytic activity">
    <reaction evidence="1">
        <text>ATP + protein L-histidine = ADP + protein N-phospho-L-histidine.</text>
        <dbReference type="EC" id="2.7.13.3"/>
    </reaction>
</comment>
<dbReference type="PANTHER" id="PTHR34220:SF7">
    <property type="entry name" value="SENSOR HISTIDINE KINASE YPDA"/>
    <property type="match status" value="1"/>
</dbReference>
<keyword evidence="16" id="KW-1185">Reference proteome</keyword>
<dbReference type="EMBL" id="QPJJ01000008">
    <property type="protein sequence ID" value="RCW67015.1"/>
    <property type="molecule type" value="Genomic_DNA"/>
</dbReference>
<keyword evidence="11 12" id="KW-0472">Membrane</keyword>
<dbReference type="EC" id="2.7.13.3" evidence="3"/>
<dbReference type="Proteomes" id="UP000252585">
    <property type="component" value="Unassembled WGS sequence"/>
</dbReference>
<name>A0A368XGQ6_9BACI</name>
<dbReference type="PANTHER" id="PTHR34220">
    <property type="entry name" value="SENSOR HISTIDINE KINASE YPDA"/>
    <property type="match status" value="1"/>
</dbReference>
<dbReference type="AlphaFoldDB" id="A0A368XGQ6"/>
<dbReference type="PRINTS" id="PR00344">
    <property type="entry name" value="BCTRLSENSOR"/>
</dbReference>
<protein>
    <recommendedName>
        <fullName evidence="3">histidine kinase</fullName>
        <ecNumber evidence="3">2.7.13.3</ecNumber>
    </recommendedName>
</protein>
<evidence type="ECO:0000256" key="8">
    <source>
        <dbReference type="ARBA" id="ARBA00022777"/>
    </source>
</evidence>
<keyword evidence="4" id="KW-1003">Cell membrane</keyword>
<comment type="caution">
    <text evidence="15">The sequence shown here is derived from an EMBL/GenBank/DDBJ whole genome shotgun (WGS) entry which is preliminary data.</text>
</comment>
<dbReference type="Pfam" id="PF02518">
    <property type="entry name" value="HATPase_c"/>
    <property type="match status" value="1"/>
</dbReference>
<dbReference type="RefSeq" id="WP_114353161.1">
    <property type="nucleotide sequence ID" value="NZ_QPJJ01000008.1"/>
</dbReference>
<evidence type="ECO:0000256" key="6">
    <source>
        <dbReference type="ARBA" id="ARBA00022679"/>
    </source>
</evidence>
<dbReference type="Pfam" id="PF06580">
    <property type="entry name" value="His_kinase"/>
    <property type="match status" value="1"/>
</dbReference>
<evidence type="ECO:0000256" key="7">
    <source>
        <dbReference type="ARBA" id="ARBA00022741"/>
    </source>
</evidence>
<accession>A0A368XGQ6</accession>
<evidence type="ECO:0000256" key="10">
    <source>
        <dbReference type="ARBA" id="ARBA00023012"/>
    </source>
</evidence>
<evidence type="ECO:0000256" key="9">
    <source>
        <dbReference type="ARBA" id="ARBA00022840"/>
    </source>
</evidence>
<proteinExistence type="predicted"/>
<dbReference type="GO" id="GO:0005886">
    <property type="term" value="C:plasma membrane"/>
    <property type="evidence" value="ECO:0007669"/>
    <property type="project" value="UniProtKB-SubCell"/>
</dbReference>
<dbReference type="SUPFAM" id="SSF158472">
    <property type="entry name" value="HAMP domain-like"/>
    <property type="match status" value="1"/>
</dbReference>
<feature type="domain" description="HAMP" evidence="14">
    <location>
        <begin position="313"/>
        <end position="369"/>
    </location>
</feature>
<evidence type="ECO:0000256" key="4">
    <source>
        <dbReference type="ARBA" id="ARBA00022475"/>
    </source>
</evidence>
<dbReference type="Gene3D" id="3.30.450.20">
    <property type="entry name" value="PAS domain"/>
    <property type="match status" value="1"/>
</dbReference>
<dbReference type="SMART" id="SM00387">
    <property type="entry name" value="HATPase_c"/>
    <property type="match status" value="1"/>
</dbReference>
<gene>
    <name evidence="15" type="ORF">DFR57_108111</name>
</gene>
<dbReference type="Gene3D" id="3.30.565.10">
    <property type="entry name" value="Histidine kinase-like ATPase, C-terminal domain"/>
    <property type="match status" value="1"/>
</dbReference>
<evidence type="ECO:0000256" key="1">
    <source>
        <dbReference type="ARBA" id="ARBA00000085"/>
    </source>
</evidence>
<dbReference type="GO" id="GO:0005524">
    <property type="term" value="F:ATP binding"/>
    <property type="evidence" value="ECO:0007669"/>
    <property type="project" value="UniProtKB-KW"/>
</dbReference>
<evidence type="ECO:0000259" key="14">
    <source>
        <dbReference type="PROSITE" id="PS50885"/>
    </source>
</evidence>
<evidence type="ECO:0000313" key="16">
    <source>
        <dbReference type="Proteomes" id="UP000252585"/>
    </source>
</evidence>
<keyword evidence="7" id="KW-0547">Nucleotide-binding</keyword>
<evidence type="ECO:0000256" key="5">
    <source>
        <dbReference type="ARBA" id="ARBA00022553"/>
    </source>
</evidence>
<evidence type="ECO:0000256" key="11">
    <source>
        <dbReference type="ARBA" id="ARBA00023136"/>
    </source>
</evidence>
<dbReference type="PROSITE" id="PS50109">
    <property type="entry name" value="HIS_KIN"/>
    <property type="match status" value="1"/>
</dbReference>
<keyword evidence="12" id="KW-1133">Transmembrane helix</keyword>
<dbReference type="Gene3D" id="1.10.8.500">
    <property type="entry name" value="HAMP domain in histidine kinase"/>
    <property type="match status" value="1"/>
</dbReference>
<dbReference type="InterPro" id="IPR003594">
    <property type="entry name" value="HATPase_dom"/>
</dbReference>
<keyword evidence="8 15" id="KW-0418">Kinase</keyword>
<evidence type="ECO:0000256" key="3">
    <source>
        <dbReference type="ARBA" id="ARBA00012438"/>
    </source>
</evidence>
<dbReference type="InterPro" id="IPR050640">
    <property type="entry name" value="Bact_2-comp_sensor_kinase"/>
</dbReference>
<evidence type="ECO:0000256" key="12">
    <source>
        <dbReference type="SAM" id="Phobius"/>
    </source>
</evidence>
<feature type="domain" description="Histidine kinase" evidence="13">
    <location>
        <begin position="479"/>
        <end position="582"/>
    </location>
</feature>
<evidence type="ECO:0000313" key="15">
    <source>
        <dbReference type="EMBL" id="RCW67015.1"/>
    </source>
</evidence>
<dbReference type="CDD" id="cd06225">
    <property type="entry name" value="HAMP"/>
    <property type="match status" value="1"/>
</dbReference>
<evidence type="ECO:0000256" key="2">
    <source>
        <dbReference type="ARBA" id="ARBA00004651"/>
    </source>
</evidence>
<dbReference type="InterPro" id="IPR005467">
    <property type="entry name" value="His_kinase_dom"/>
</dbReference>
<dbReference type="GO" id="GO:0000155">
    <property type="term" value="F:phosphorelay sensor kinase activity"/>
    <property type="evidence" value="ECO:0007669"/>
    <property type="project" value="InterPro"/>
</dbReference>
<feature type="transmembrane region" description="Helical" evidence="12">
    <location>
        <begin position="282"/>
        <end position="307"/>
    </location>
</feature>
<dbReference type="PROSITE" id="PS50885">
    <property type="entry name" value="HAMP"/>
    <property type="match status" value="1"/>
</dbReference>
<keyword evidence="6" id="KW-0808">Transferase</keyword>
<dbReference type="InterPro" id="IPR036890">
    <property type="entry name" value="HATPase_C_sf"/>
</dbReference>
<keyword evidence="10" id="KW-0902">Two-component regulatory system</keyword>